<dbReference type="InterPro" id="IPR050135">
    <property type="entry name" value="dGTPase-like"/>
</dbReference>
<name>A0A0W8FLZ1_9ZZZZ</name>
<dbReference type="SUPFAM" id="SSF109604">
    <property type="entry name" value="HD-domain/PDEase-like"/>
    <property type="match status" value="1"/>
</dbReference>
<dbReference type="AlphaFoldDB" id="A0A0W8FLZ1"/>
<dbReference type="PANTHER" id="PTHR11373">
    <property type="entry name" value="DEOXYNUCLEOSIDE TRIPHOSPHATE TRIPHOSPHOHYDROLASE"/>
    <property type="match status" value="1"/>
</dbReference>
<evidence type="ECO:0000259" key="1">
    <source>
        <dbReference type="SMART" id="SM00471"/>
    </source>
</evidence>
<reference evidence="2" key="1">
    <citation type="journal article" date="2015" name="Proc. Natl. Acad. Sci. U.S.A.">
        <title>Networks of energetic and metabolic interactions define dynamics in microbial communities.</title>
        <authorList>
            <person name="Embree M."/>
            <person name="Liu J.K."/>
            <person name="Al-Bassam M.M."/>
            <person name="Zengler K."/>
        </authorList>
    </citation>
    <scope>NUCLEOTIDE SEQUENCE</scope>
</reference>
<feature type="domain" description="HD/PDEase" evidence="1">
    <location>
        <begin position="69"/>
        <end position="227"/>
    </location>
</feature>
<dbReference type="EMBL" id="LNQE01001023">
    <property type="protein sequence ID" value="KUG21761.1"/>
    <property type="molecule type" value="Genomic_DNA"/>
</dbReference>
<comment type="caution">
    <text evidence="2">The sequence shown here is derived from an EMBL/GenBank/DDBJ whole genome shotgun (WGS) entry which is preliminary data.</text>
</comment>
<proteinExistence type="predicted"/>
<protein>
    <submittedName>
        <fullName evidence="2">Putative dntp triphosphohydrolase, archaeal subgroup</fullName>
    </submittedName>
</protein>
<evidence type="ECO:0000313" key="2">
    <source>
        <dbReference type="EMBL" id="KUG21761.1"/>
    </source>
</evidence>
<dbReference type="InterPro" id="IPR006674">
    <property type="entry name" value="HD_domain"/>
</dbReference>
<dbReference type="PANTHER" id="PTHR11373:SF4">
    <property type="entry name" value="DEOXYNUCLEOSIDE TRIPHOSPHATE TRIPHOSPHOHYDROLASE SAMHD1"/>
    <property type="match status" value="1"/>
</dbReference>
<dbReference type="GO" id="GO:0008832">
    <property type="term" value="F:dGTPase activity"/>
    <property type="evidence" value="ECO:0007669"/>
    <property type="project" value="TreeGrafter"/>
</dbReference>
<dbReference type="Gene3D" id="1.10.3210.10">
    <property type="entry name" value="Hypothetical protein af1432"/>
    <property type="match status" value="1"/>
</dbReference>
<accession>A0A0W8FLZ1</accession>
<dbReference type="CDD" id="cd00077">
    <property type="entry name" value="HDc"/>
    <property type="match status" value="1"/>
</dbReference>
<sequence>MKKTNSVNQNIYNGRALIADPIHQYILFTVPENKSANEITEQTIIDSPWLQRLRRIYQLQSARWVYPAAEHSRFQHSLGTMHMAGEFAKSIYPSLSSVCKDVPSCNYVEELLRLAGLLHDVGHGPYGHFFDDNFLSDWGLTHETVGQNIIVRKLGIDIARIKRSPSGPFARGEVMDAQKVAFLIIMPEEGEESKQPPWLQMLRQLFSGVYTVDNLDYVQRDAYMTGFSLDMVDIPRLRYYTFFTKEGLTLHQSGISALARFLNARLNLYTNVYFHRTTRGLDLHLQEFFHDTMKFIIPGNPLENLDDYLKCDEWSLFNHVQNWRESKDEKKRTLAAEWKKLHDREVKWKMSFVAEISLHQIQRGIGFARAEDYEAKIRKYLPKKLQSLKFKVDLATQDPRPLNPITEREKRVNIFNPVTQKTSPEPLLDIYRFIPARVMHFRVFSLNHNYDGELSTAAEKVLGSSEKPIPTNI</sequence>
<dbReference type="GO" id="GO:0006203">
    <property type="term" value="P:dGTP catabolic process"/>
    <property type="evidence" value="ECO:0007669"/>
    <property type="project" value="TreeGrafter"/>
</dbReference>
<dbReference type="Pfam" id="PF01966">
    <property type="entry name" value="HD"/>
    <property type="match status" value="1"/>
</dbReference>
<keyword evidence="2" id="KW-0378">Hydrolase</keyword>
<gene>
    <name evidence="2" type="ORF">ASZ90_008466</name>
</gene>
<dbReference type="InterPro" id="IPR003607">
    <property type="entry name" value="HD/PDEase_dom"/>
</dbReference>
<organism evidence="2">
    <name type="scientific">hydrocarbon metagenome</name>
    <dbReference type="NCBI Taxonomy" id="938273"/>
    <lineage>
        <taxon>unclassified sequences</taxon>
        <taxon>metagenomes</taxon>
        <taxon>ecological metagenomes</taxon>
    </lineage>
</organism>
<dbReference type="SMART" id="SM00471">
    <property type="entry name" value="HDc"/>
    <property type="match status" value="1"/>
</dbReference>